<gene>
    <name evidence="1" type="ORF">DUNSADRAFT_6481</name>
</gene>
<sequence>MPTIRTTQDMTPFESALTRLKKMVYKQRLRLYEFLADFDKLRSGFVYPNHFMSALSIAGVDKGLSYAEMQIICDTYTVPRSPSLIMTDYRTFLQDVDVVFTLPNLEKTPLADVAPEPWELLDRDRYYKSSRILSDEDEDILRMVIQRMEEIVNKRGTPVKPFFDDAAADDNSVKLYGHVTIAQFRQCISTKLDLHLTDHEAAIVVNKFRHEDKPELVNYIAFSNTIDNPEKYWGDVDDDA</sequence>
<comment type="caution">
    <text evidence="1">The sequence shown here is derived from an EMBL/GenBank/DDBJ whole genome shotgun (WGS) entry which is preliminary data.</text>
</comment>
<evidence type="ECO:0000313" key="2">
    <source>
        <dbReference type="Proteomes" id="UP000815325"/>
    </source>
</evidence>
<evidence type="ECO:0000313" key="1">
    <source>
        <dbReference type="EMBL" id="KAF5836110.1"/>
    </source>
</evidence>
<dbReference type="EMBL" id="MU069675">
    <property type="protein sequence ID" value="KAF5836110.1"/>
    <property type="molecule type" value="Genomic_DNA"/>
</dbReference>
<protein>
    <submittedName>
        <fullName evidence="1">Flagellar associated protein</fullName>
    </submittedName>
</protein>
<dbReference type="PANTHER" id="PTHR20875">
    <property type="entry name" value="EF-HAND CALCIUM-BINDING DOMAIN-CONTAINING PROTEIN 6-RELATED"/>
    <property type="match status" value="1"/>
</dbReference>
<dbReference type="Proteomes" id="UP000815325">
    <property type="component" value="Unassembled WGS sequence"/>
</dbReference>
<reference evidence="1" key="1">
    <citation type="submission" date="2017-08" db="EMBL/GenBank/DDBJ databases">
        <authorList>
            <person name="Polle J.E."/>
            <person name="Barry K."/>
            <person name="Cushman J."/>
            <person name="Schmutz J."/>
            <person name="Tran D."/>
            <person name="Hathwaick L.T."/>
            <person name="Yim W.C."/>
            <person name="Jenkins J."/>
            <person name="Mckie-Krisberg Z.M."/>
            <person name="Prochnik S."/>
            <person name="Lindquist E."/>
            <person name="Dockter R.B."/>
            <person name="Adam C."/>
            <person name="Molina H."/>
            <person name="Bunkerborg J."/>
            <person name="Jin E."/>
            <person name="Buchheim M."/>
            <person name="Magnuson J."/>
        </authorList>
    </citation>
    <scope>NUCLEOTIDE SEQUENCE</scope>
    <source>
        <strain evidence="1">CCAP 19/18</strain>
    </source>
</reference>
<keyword evidence="1" id="KW-0966">Cell projection</keyword>
<dbReference type="InterPro" id="IPR011992">
    <property type="entry name" value="EF-hand-dom_pair"/>
</dbReference>
<name>A0ABQ7GNC0_DUNSA</name>
<dbReference type="InterPro" id="IPR052603">
    <property type="entry name" value="EFCB6"/>
</dbReference>
<dbReference type="PANTHER" id="PTHR20875:SF0">
    <property type="entry name" value="GH12158P"/>
    <property type="match status" value="1"/>
</dbReference>
<keyword evidence="2" id="KW-1185">Reference proteome</keyword>
<accession>A0ABQ7GNC0</accession>
<organism evidence="1 2">
    <name type="scientific">Dunaliella salina</name>
    <name type="common">Green alga</name>
    <name type="synonym">Protococcus salinus</name>
    <dbReference type="NCBI Taxonomy" id="3046"/>
    <lineage>
        <taxon>Eukaryota</taxon>
        <taxon>Viridiplantae</taxon>
        <taxon>Chlorophyta</taxon>
        <taxon>core chlorophytes</taxon>
        <taxon>Chlorophyceae</taxon>
        <taxon>CS clade</taxon>
        <taxon>Chlamydomonadales</taxon>
        <taxon>Dunaliellaceae</taxon>
        <taxon>Dunaliella</taxon>
    </lineage>
</organism>
<dbReference type="SUPFAM" id="SSF47473">
    <property type="entry name" value="EF-hand"/>
    <property type="match status" value="1"/>
</dbReference>
<proteinExistence type="predicted"/>
<keyword evidence="1" id="KW-0282">Flagellum</keyword>
<keyword evidence="1" id="KW-0969">Cilium</keyword>